<accession>A0A9X1YIH8</accession>
<dbReference type="RefSeq" id="WP_275682363.1">
    <property type="nucleotide sequence ID" value="NZ_JAJLJH010000002.1"/>
</dbReference>
<organism evidence="3 4">
    <name type="scientific">Scleromatobacter humisilvae</name>
    <dbReference type="NCBI Taxonomy" id="2897159"/>
    <lineage>
        <taxon>Bacteria</taxon>
        <taxon>Pseudomonadati</taxon>
        <taxon>Pseudomonadota</taxon>
        <taxon>Betaproteobacteria</taxon>
        <taxon>Burkholderiales</taxon>
        <taxon>Sphaerotilaceae</taxon>
        <taxon>Scleromatobacter</taxon>
    </lineage>
</organism>
<gene>
    <name evidence="3" type="ORF">LPC04_11530</name>
</gene>
<evidence type="ECO:0000313" key="3">
    <source>
        <dbReference type="EMBL" id="MCK9686337.1"/>
    </source>
</evidence>
<feature type="compositionally biased region" description="Low complexity" evidence="1">
    <location>
        <begin position="30"/>
        <end position="58"/>
    </location>
</feature>
<evidence type="ECO:0000256" key="1">
    <source>
        <dbReference type="SAM" id="MobiDB-lite"/>
    </source>
</evidence>
<feature type="compositionally biased region" description="Basic and acidic residues" evidence="1">
    <location>
        <begin position="62"/>
        <end position="77"/>
    </location>
</feature>
<dbReference type="EMBL" id="JAJLJH010000002">
    <property type="protein sequence ID" value="MCK9686337.1"/>
    <property type="molecule type" value="Genomic_DNA"/>
</dbReference>
<proteinExistence type="predicted"/>
<keyword evidence="4" id="KW-1185">Reference proteome</keyword>
<dbReference type="AlphaFoldDB" id="A0A9X1YIH8"/>
<feature type="chain" id="PRO_5040931443" evidence="2">
    <location>
        <begin position="22"/>
        <end position="261"/>
    </location>
</feature>
<name>A0A9X1YIH8_9BURK</name>
<dbReference type="Proteomes" id="UP001139353">
    <property type="component" value="Unassembled WGS sequence"/>
</dbReference>
<reference evidence="3" key="1">
    <citation type="submission" date="2021-11" db="EMBL/GenBank/DDBJ databases">
        <title>BS-T2-15 a new species belonging to the Comamonadaceae family isolated from the soil of a French oak forest.</title>
        <authorList>
            <person name="Mieszkin S."/>
            <person name="Alain K."/>
        </authorList>
    </citation>
    <scope>NUCLEOTIDE SEQUENCE</scope>
    <source>
        <strain evidence="3">BS-T2-15</strain>
    </source>
</reference>
<sequence length="261" mass="26748">MGARLLRSGAGAAAIMWGCFAACQANPIPADDAAAQGGADDPRAGQAAGLASPGASSSREAAIIDRRPSLSTDSDKKLLAQERADAMASARDPALIPIDIQGVGAQAHPAPSALPKKQDEVAGGDGDGLKKFALTARDWMHDVFGKPDNAPDSAPDRALPAVPGAGGDLGLPVETQSSGVKPLALRREPPVEMPPPGAGPHRAAAAPVQETAGARLLAESAPEYSIQQALKRCREVLVHPLTWLAVVLVGVTRIAMSRGRR</sequence>
<comment type="caution">
    <text evidence="3">The sequence shown here is derived from an EMBL/GenBank/DDBJ whole genome shotgun (WGS) entry which is preliminary data.</text>
</comment>
<protein>
    <submittedName>
        <fullName evidence="3">Uncharacterized protein</fullName>
    </submittedName>
</protein>
<evidence type="ECO:0000256" key="2">
    <source>
        <dbReference type="SAM" id="SignalP"/>
    </source>
</evidence>
<evidence type="ECO:0000313" key="4">
    <source>
        <dbReference type="Proteomes" id="UP001139353"/>
    </source>
</evidence>
<feature type="region of interest" description="Disordered" evidence="1">
    <location>
        <begin position="145"/>
        <end position="181"/>
    </location>
</feature>
<keyword evidence="2" id="KW-0732">Signal</keyword>
<feature type="region of interest" description="Disordered" evidence="1">
    <location>
        <begin position="30"/>
        <end position="77"/>
    </location>
</feature>
<feature type="signal peptide" evidence="2">
    <location>
        <begin position="1"/>
        <end position="21"/>
    </location>
</feature>